<dbReference type="InterPro" id="IPR003675">
    <property type="entry name" value="Rce1/LyrA-like_dom"/>
</dbReference>
<dbReference type="GO" id="GO:0008237">
    <property type="term" value="F:metallopeptidase activity"/>
    <property type="evidence" value="ECO:0007669"/>
    <property type="project" value="UniProtKB-KW"/>
</dbReference>
<feature type="transmembrane region" description="Helical" evidence="1">
    <location>
        <begin position="123"/>
        <end position="147"/>
    </location>
</feature>
<organism evidence="3 4">
    <name type="scientific">Eisenbergiella massiliensis</name>
    <dbReference type="NCBI Taxonomy" id="1720294"/>
    <lineage>
        <taxon>Bacteria</taxon>
        <taxon>Bacillati</taxon>
        <taxon>Bacillota</taxon>
        <taxon>Clostridia</taxon>
        <taxon>Lachnospirales</taxon>
        <taxon>Lachnospiraceae</taxon>
        <taxon>Eisenbergiella</taxon>
    </lineage>
</organism>
<keyword evidence="1" id="KW-1133">Transmembrane helix</keyword>
<dbReference type="RefSeq" id="WP_117544521.1">
    <property type="nucleotide sequence ID" value="NZ_JBKUNB010000027.1"/>
</dbReference>
<keyword evidence="3" id="KW-0378">Hydrolase</keyword>
<keyword evidence="1" id="KW-0472">Membrane</keyword>
<evidence type="ECO:0000313" key="4">
    <source>
        <dbReference type="Proteomes" id="UP000260812"/>
    </source>
</evidence>
<keyword evidence="1" id="KW-0812">Transmembrane</keyword>
<dbReference type="GO" id="GO:0006508">
    <property type="term" value="P:proteolysis"/>
    <property type="evidence" value="ECO:0007669"/>
    <property type="project" value="UniProtKB-KW"/>
</dbReference>
<feature type="domain" description="CAAX prenyl protease 2/Lysostaphin resistance protein A-like" evidence="2">
    <location>
        <begin position="93"/>
        <end position="191"/>
    </location>
</feature>
<dbReference type="EMBL" id="QVLV01000006">
    <property type="protein sequence ID" value="RGE61014.1"/>
    <property type="molecule type" value="Genomic_DNA"/>
</dbReference>
<dbReference type="GO" id="GO:0004175">
    <property type="term" value="F:endopeptidase activity"/>
    <property type="evidence" value="ECO:0007669"/>
    <property type="project" value="UniProtKB-ARBA"/>
</dbReference>
<feature type="transmembrane region" description="Helical" evidence="1">
    <location>
        <begin position="183"/>
        <end position="201"/>
    </location>
</feature>
<evidence type="ECO:0000259" key="2">
    <source>
        <dbReference type="Pfam" id="PF02517"/>
    </source>
</evidence>
<name>A0A3E3I5Z4_9FIRM</name>
<sequence length="202" mass="22315">MKLLSMLSEVIFQVIIFSLLPFLWWFFTARRKESFFSWIGLKAVKGSWPKVIGGILFFFLLCLVSQLWWIPHLLPAGATVQSSYAGMGWSAFPSAFLFGIIQTGLSEEILFRGFLAKRLISRFGFATGNLLQGLVFGLLHGAMFFLVTTPLKALIITLITGFSGWLLGWMAEKAAGGSILPGWMVHGVGNLLLSMAEAFGLL</sequence>
<evidence type="ECO:0000256" key="1">
    <source>
        <dbReference type="SAM" id="Phobius"/>
    </source>
</evidence>
<keyword evidence="3" id="KW-0645">Protease</keyword>
<keyword evidence="3" id="KW-0482">Metalloprotease</keyword>
<gene>
    <name evidence="3" type="ORF">DXC51_10765</name>
</gene>
<proteinExistence type="predicted"/>
<comment type="caution">
    <text evidence="3">The sequence shown here is derived from an EMBL/GenBank/DDBJ whole genome shotgun (WGS) entry which is preliminary data.</text>
</comment>
<accession>A0A3E3I5Z4</accession>
<feature type="transmembrane region" description="Helical" evidence="1">
    <location>
        <begin position="6"/>
        <end position="27"/>
    </location>
</feature>
<feature type="transmembrane region" description="Helical" evidence="1">
    <location>
        <begin position="153"/>
        <end position="171"/>
    </location>
</feature>
<dbReference type="Pfam" id="PF02517">
    <property type="entry name" value="Rce1-like"/>
    <property type="match status" value="1"/>
</dbReference>
<dbReference type="AlphaFoldDB" id="A0A3E3I5Z4"/>
<dbReference type="GeneID" id="97987344"/>
<feature type="transmembrane region" description="Helical" evidence="1">
    <location>
        <begin position="89"/>
        <end position="111"/>
    </location>
</feature>
<evidence type="ECO:0000313" key="3">
    <source>
        <dbReference type="EMBL" id="RGE61014.1"/>
    </source>
</evidence>
<feature type="transmembrane region" description="Helical" evidence="1">
    <location>
        <begin position="48"/>
        <end position="69"/>
    </location>
</feature>
<keyword evidence="4" id="KW-1185">Reference proteome</keyword>
<dbReference type="GO" id="GO:0080120">
    <property type="term" value="P:CAAX-box protein maturation"/>
    <property type="evidence" value="ECO:0007669"/>
    <property type="project" value="UniProtKB-ARBA"/>
</dbReference>
<reference evidence="3 4" key="1">
    <citation type="submission" date="2018-08" db="EMBL/GenBank/DDBJ databases">
        <title>A genome reference for cultivated species of the human gut microbiota.</title>
        <authorList>
            <person name="Zou Y."/>
            <person name="Xue W."/>
            <person name="Luo G."/>
        </authorList>
    </citation>
    <scope>NUCLEOTIDE SEQUENCE [LARGE SCALE GENOMIC DNA]</scope>
    <source>
        <strain evidence="3 4">TF05-5AC</strain>
    </source>
</reference>
<protein>
    <submittedName>
        <fullName evidence="3">CPBP family intramembrane metalloprotease</fullName>
    </submittedName>
</protein>
<dbReference type="Proteomes" id="UP000260812">
    <property type="component" value="Unassembled WGS sequence"/>
</dbReference>